<organism evidence="2 3">
    <name type="scientific">Orbilia ellipsospora</name>
    <dbReference type="NCBI Taxonomy" id="2528407"/>
    <lineage>
        <taxon>Eukaryota</taxon>
        <taxon>Fungi</taxon>
        <taxon>Dikarya</taxon>
        <taxon>Ascomycota</taxon>
        <taxon>Pezizomycotina</taxon>
        <taxon>Orbiliomycetes</taxon>
        <taxon>Orbiliales</taxon>
        <taxon>Orbiliaceae</taxon>
        <taxon>Orbilia</taxon>
    </lineage>
</organism>
<evidence type="ECO:0000313" key="3">
    <source>
        <dbReference type="Proteomes" id="UP001365542"/>
    </source>
</evidence>
<gene>
    <name evidence="2" type="ORF">TWF694_005477</name>
</gene>
<feature type="compositionally biased region" description="Basic and acidic residues" evidence="1">
    <location>
        <begin position="29"/>
        <end position="40"/>
    </location>
</feature>
<name>A0AAV9WVC3_9PEZI</name>
<evidence type="ECO:0000313" key="2">
    <source>
        <dbReference type="EMBL" id="KAK6525334.1"/>
    </source>
</evidence>
<dbReference type="EMBL" id="JAVHJO010000017">
    <property type="protein sequence ID" value="KAK6525334.1"/>
    <property type="molecule type" value="Genomic_DNA"/>
</dbReference>
<dbReference type="Proteomes" id="UP001365542">
    <property type="component" value="Unassembled WGS sequence"/>
</dbReference>
<keyword evidence="3" id="KW-1185">Reference proteome</keyword>
<sequence>MVTQQVPGGGFTKDIYQDSNELERTHKSLYQDECNTKGDSKLPSTVFSRKENGERVPKSEPLDGIESKIKQQNLALEKDIKDWFSWSYLPASSLEADLVMEAIRRRNHEESISRLFIANKRAEIDMLRMHEQERRLYWETNMKILYPNIWDV</sequence>
<feature type="compositionally biased region" description="Basic and acidic residues" evidence="1">
    <location>
        <begin position="48"/>
        <end position="61"/>
    </location>
</feature>
<evidence type="ECO:0000256" key="1">
    <source>
        <dbReference type="SAM" id="MobiDB-lite"/>
    </source>
</evidence>
<proteinExistence type="predicted"/>
<protein>
    <submittedName>
        <fullName evidence="2">Uncharacterized protein</fullName>
    </submittedName>
</protein>
<dbReference type="AlphaFoldDB" id="A0AAV9WVC3"/>
<comment type="caution">
    <text evidence="2">The sequence shown here is derived from an EMBL/GenBank/DDBJ whole genome shotgun (WGS) entry which is preliminary data.</text>
</comment>
<accession>A0AAV9WVC3</accession>
<reference evidence="2 3" key="1">
    <citation type="submission" date="2019-10" db="EMBL/GenBank/DDBJ databases">
        <authorList>
            <person name="Palmer J.M."/>
        </authorList>
    </citation>
    <scope>NUCLEOTIDE SEQUENCE [LARGE SCALE GENOMIC DNA]</scope>
    <source>
        <strain evidence="2 3">TWF694</strain>
    </source>
</reference>
<feature type="region of interest" description="Disordered" evidence="1">
    <location>
        <begin position="29"/>
        <end position="61"/>
    </location>
</feature>